<accession>D7CX58</accession>
<feature type="transmembrane region" description="Helical" evidence="7">
    <location>
        <begin position="318"/>
        <end position="337"/>
    </location>
</feature>
<keyword evidence="3" id="KW-1003">Cell membrane</keyword>
<evidence type="ECO:0000256" key="2">
    <source>
        <dbReference type="ARBA" id="ARBA00022448"/>
    </source>
</evidence>
<evidence type="ECO:0000313" key="11">
    <source>
        <dbReference type="Proteomes" id="UP000000379"/>
    </source>
</evidence>
<feature type="transmembrane region" description="Helical" evidence="7">
    <location>
        <begin position="54"/>
        <end position="82"/>
    </location>
</feature>
<feature type="transmembrane region" description="Helical" evidence="7">
    <location>
        <begin position="163"/>
        <end position="182"/>
    </location>
</feature>
<organism evidence="10 11">
    <name type="scientific">Truepera radiovictrix (strain DSM 17093 / CIP 108686 / LMG 22925 / RQ-24)</name>
    <dbReference type="NCBI Taxonomy" id="649638"/>
    <lineage>
        <taxon>Bacteria</taxon>
        <taxon>Thermotogati</taxon>
        <taxon>Deinococcota</taxon>
        <taxon>Deinococci</taxon>
        <taxon>Trueperales</taxon>
        <taxon>Trueperaceae</taxon>
        <taxon>Truepera</taxon>
    </lineage>
</organism>
<dbReference type="Gene3D" id="1.10.3720.10">
    <property type="entry name" value="MetI-like"/>
    <property type="match status" value="1"/>
</dbReference>
<dbReference type="HOGENOM" id="CLU_016047_0_2_0"/>
<dbReference type="GO" id="GO:0055085">
    <property type="term" value="P:transmembrane transport"/>
    <property type="evidence" value="ECO:0007669"/>
    <property type="project" value="InterPro"/>
</dbReference>
<keyword evidence="2 7" id="KW-0813">Transport</keyword>
<keyword evidence="5 7" id="KW-1133">Transmembrane helix</keyword>
<keyword evidence="11" id="KW-1185">Reference proteome</keyword>
<dbReference type="Pfam" id="PF00528">
    <property type="entry name" value="BPD_transp_1"/>
    <property type="match status" value="1"/>
</dbReference>
<feature type="region of interest" description="Disordered" evidence="8">
    <location>
        <begin position="1"/>
        <end position="20"/>
    </location>
</feature>
<dbReference type="InterPro" id="IPR000515">
    <property type="entry name" value="MetI-like"/>
</dbReference>
<keyword evidence="4 7" id="KW-0812">Transmembrane</keyword>
<reference evidence="10 11" key="2">
    <citation type="journal article" date="2011" name="Stand. Genomic Sci.">
        <title>Complete genome sequence of Truepera radiovictrix type strain (RQ-24).</title>
        <authorList>
            <person name="Ivanova N."/>
            <person name="Rohde C."/>
            <person name="Munk C."/>
            <person name="Nolan M."/>
            <person name="Lucas S."/>
            <person name="Del Rio T.G."/>
            <person name="Tice H."/>
            <person name="Deshpande S."/>
            <person name="Cheng J.F."/>
            <person name="Tapia R."/>
            <person name="Han C."/>
            <person name="Goodwin L."/>
            <person name="Pitluck S."/>
            <person name="Liolios K."/>
            <person name="Mavromatis K."/>
            <person name="Mikhailova N."/>
            <person name="Pati A."/>
            <person name="Chen A."/>
            <person name="Palaniappan K."/>
            <person name="Land M."/>
            <person name="Hauser L."/>
            <person name="Chang Y.J."/>
            <person name="Jeffries C.D."/>
            <person name="Brambilla E."/>
            <person name="Rohde M."/>
            <person name="Goker M."/>
            <person name="Tindall B.J."/>
            <person name="Woyke T."/>
            <person name="Bristow J."/>
            <person name="Eisen J.A."/>
            <person name="Markowitz V."/>
            <person name="Hugenholtz P."/>
            <person name="Kyrpides N.C."/>
            <person name="Klenk H.P."/>
            <person name="Lapidus A."/>
        </authorList>
    </citation>
    <scope>NUCLEOTIDE SEQUENCE [LARGE SCALE GENOMIC DNA]</scope>
    <source>
        <strain evidence="11">DSM 17093 / CIP 108686 / LMG 22925 / RQ-24</strain>
    </source>
</reference>
<dbReference type="AlphaFoldDB" id="D7CX58"/>
<name>D7CX58_TRURR</name>
<evidence type="ECO:0000313" key="10">
    <source>
        <dbReference type="EMBL" id="ADI14566.1"/>
    </source>
</evidence>
<dbReference type="PROSITE" id="PS50928">
    <property type="entry name" value="ABC_TM1"/>
    <property type="match status" value="1"/>
</dbReference>
<dbReference type="InterPro" id="IPR035906">
    <property type="entry name" value="MetI-like_sf"/>
</dbReference>
<sequence>MQRDRHNVVRAPSRPRRAPKPSLGGLFGSLFAGLMNAFELVMSPLQRLLGVRGMAYIFLLPNLIIFGVFVLFPMVLNVYFALTGGTALFPQNRPFVGTQNFETLLSCTNYLDPNTCQEDRFWRALRNTGFFVVFQVSGTVFFSLLTALVLNRRILWRGFFRSVYFYPVLLSPVVVALVWKWMLQRNGLLNAILVSLGGQPELFLLNANWAMFWAIFVNIWANMGFYTLILLAGLQSIPKELYDAAAMDGAGRFQSLRNLTLPLLMPTLLVVLVLSLIRGVQTFDEVFVLTGGGPGTSTLFIIQYIYNTGFSGQVQRFGLAAAASVLVGAALLVFTLVQLRIGRSRPA</sequence>
<dbReference type="CDD" id="cd06261">
    <property type="entry name" value="TM_PBP2"/>
    <property type="match status" value="1"/>
</dbReference>
<dbReference type="SUPFAM" id="SSF161098">
    <property type="entry name" value="MetI-like"/>
    <property type="match status" value="1"/>
</dbReference>
<dbReference type="Proteomes" id="UP000000379">
    <property type="component" value="Chromosome"/>
</dbReference>
<dbReference type="PANTHER" id="PTHR30193:SF37">
    <property type="entry name" value="INNER MEMBRANE ABC TRANSPORTER PERMEASE PROTEIN YCJO"/>
    <property type="match status" value="1"/>
</dbReference>
<feature type="domain" description="ABC transmembrane type-1" evidence="9">
    <location>
        <begin position="125"/>
        <end position="338"/>
    </location>
</feature>
<evidence type="ECO:0000256" key="7">
    <source>
        <dbReference type="RuleBase" id="RU363032"/>
    </source>
</evidence>
<reference evidence="11" key="1">
    <citation type="submission" date="2010-05" db="EMBL/GenBank/DDBJ databases">
        <title>The complete genome of Truepera radiovictris DSM 17093.</title>
        <authorList>
            <consortium name="US DOE Joint Genome Institute (JGI-PGF)"/>
            <person name="Lucas S."/>
            <person name="Copeland A."/>
            <person name="Lapidus A."/>
            <person name="Glavina del Rio T."/>
            <person name="Dalin E."/>
            <person name="Tice H."/>
            <person name="Bruce D."/>
            <person name="Goodwin L."/>
            <person name="Pitluck S."/>
            <person name="Kyrpides N."/>
            <person name="Mavromatis K."/>
            <person name="Ovchinnikova G."/>
            <person name="Munk A.C."/>
            <person name="Detter J.C."/>
            <person name="Han C."/>
            <person name="Tapia R."/>
            <person name="Land M."/>
            <person name="Hauser L."/>
            <person name="Markowitz V."/>
            <person name="Cheng J.-F."/>
            <person name="Hugenholtz P."/>
            <person name="Woyke T."/>
            <person name="Wu D."/>
            <person name="Tindall B."/>
            <person name="Pomrenke H.G."/>
            <person name="Brambilla E."/>
            <person name="Klenk H.-P."/>
            <person name="Eisen J.A."/>
        </authorList>
    </citation>
    <scope>NUCLEOTIDE SEQUENCE [LARGE SCALE GENOMIC DNA]</scope>
    <source>
        <strain evidence="11">DSM 17093 / CIP 108686 / LMG 22925 / RQ-24</strain>
    </source>
</reference>
<comment type="similarity">
    <text evidence="7">Belongs to the binding-protein-dependent transport system permease family.</text>
</comment>
<proteinExistence type="inferred from homology"/>
<evidence type="ECO:0000256" key="4">
    <source>
        <dbReference type="ARBA" id="ARBA00022692"/>
    </source>
</evidence>
<dbReference type="PANTHER" id="PTHR30193">
    <property type="entry name" value="ABC TRANSPORTER PERMEASE PROTEIN"/>
    <property type="match status" value="1"/>
</dbReference>
<keyword evidence="6 7" id="KW-0472">Membrane</keyword>
<dbReference type="EMBL" id="CP002049">
    <property type="protein sequence ID" value="ADI14566.1"/>
    <property type="molecule type" value="Genomic_DNA"/>
</dbReference>
<evidence type="ECO:0000259" key="9">
    <source>
        <dbReference type="PROSITE" id="PS50928"/>
    </source>
</evidence>
<feature type="transmembrane region" description="Helical" evidence="7">
    <location>
        <begin position="259"/>
        <end position="277"/>
    </location>
</feature>
<evidence type="ECO:0000256" key="8">
    <source>
        <dbReference type="SAM" id="MobiDB-lite"/>
    </source>
</evidence>
<feature type="transmembrane region" description="Helical" evidence="7">
    <location>
        <begin position="130"/>
        <end position="151"/>
    </location>
</feature>
<comment type="subcellular location">
    <subcellularLocation>
        <location evidence="1 7">Cell membrane</location>
        <topology evidence="1 7">Multi-pass membrane protein</topology>
    </subcellularLocation>
</comment>
<dbReference type="KEGG" id="tra:Trad_1444"/>
<evidence type="ECO:0000256" key="1">
    <source>
        <dbReference type="ARBA" id="ARBA00004651"/>
    </source>
</evidence>
<dbReference type="STRING" id="649638.Trad_1444"/>
<feature type="transmembrane region" description="Helical" evidence="7">
    <location>
        <begin position="286"/>
        <end position="306"/>
    </location>
</feature>
<dbReference type="RefSeq" id="WP_013177934.1">
    <property type="nucleotide sequence ID" value="NC_014221.1"/>
</dbReference>
<dbReference type="GO" id="GO:0005886">
    <property type="term" value="C:plasma membrane"/>
    <property type="evidence" value="ECO:0007669"/>
    <property type="project" value="UniProtKB-SubCell"/>
</dbReference>
<feature type="transmembrane region" description="Helical" evidence="7">
    <location>
        <begin position="212"/>
        <end position="234"/>
    </location>
</feature>
<evidence type="ECO:0000256" key="3">
    <source>
        <dbReference type="ARBA" id="ARBA00022475"/>
    </source>
</evidence>
<dbReference type="eggNOG" id="COG1175">
    <property type="taxonomic scope" value="Bacteria"/>
</dbReference>
<evidence type="ECO:0000256" key="6">
    <source>
        <dbReference type="ARBA" id="ARBA00023136"/>
    </source>
</evidence>
<dbReference type="InterPro" id="IPR051393">
    <property type="entry name" value="ABC_transporter_permease"/>
</dbReference>
<gene>
    <name evidence="10" type="ordered locus">Trad_1444</name>
</gene>
<evidence type="ECO:0000256" key="5">
    <source>
        <dbReference type="ARBA" id="ARBA00022989"/>
    </source>
</evidence>
<protein>
    <submittedName>
        <fullName evidence="10">Binding-protein-dependent transport systems inner membrane component</fullName>
    </submittedName>
</protein>